<evidence type="ECO:0000256" key="1">
    <source>
        <dbReference type="ARBA" id="ARBA00023125"/>
    </source>
</evidence>
<evidence type="ECO:0000313" key="5">
    <source>
        <dbReference type="Proteomes" id="UP000008460"/>
    </source>
</evidence>
<keyword evidence="1 2" id="KW-0238">DNA-binding</keyword>
<dbReference type="STRING" id="590998.Celf_3568"/>
<evidence type="ECO:0000256" key="2">
    <source>
        <dbReference type="PROSITE-ProRule" id="PRU00335"/>
    </source>
</evidence>
<dbReference type="KEGG" id="cfi:Celf_3568"/>
<dbReference type="Gene3D" id="1.10.357.10">
    <property type="entry name" value="Tetracycline Repressor, domain 2"/>
    <property type="match status" value="1"/>
</dbReference>
<accession>F4H3L1</accession>
<proteinExistence type="predicted"/>
<dbReference type="EMBL" id="CP002666">
    <property type="protein sequence ID" value="AEE47677.1"/>
    <property type="molecule type" value="Genomic_DNA"/>
</dbReference>
<sequence>MATELRRDAARNRELLVEAARRRLDDGDLELRLNALAADAGVGVGTAYRHFPDRPTLLAALARPGLAALAAQVHDDTQVDDPVDGIGQVLRHAMLAQLADPAIAEVLRHGPGGDAEVAALVAGMTADVERALARAQAQGAVADLGPGDLIRLLCGLDHAARLGTDPAADAAAYVDLVLGGLRPR</sequence>
<reference evidence="4 5" key="1">
    <citation type="submission" date="2011-04" db="EMBL/GenBank/DDBJ databases">
        <title>Complete sequence of Cellulomonas fimi ATCC 484.</title>
        <authorList>
            <consortium name="US DOE Joint Genome Institute"/>
            <person name="Lucas S."/>
            <person name="Han J."/>
            <person name="Lapidus A."/>
            <person name="Cheng J.-F."/>
            <person name="Goodwin L."/>
            <person name="Pitluck S."/>
            <person name="Peters L."/>
            <person name="Chertkov O."/>
            <person name="Detter J.C."/>
            <person name="Han C."/>
            <person name="Tapia R."/>
            <person name="Land M."/>
            <person name="Hauser L."/>
            <person name="Kyrpides N."/>
            <person name="Ivanova N."/>
            <person name="Ovchinnikova G."/>
            <person name="Pagani I."/>
            <person name="Mead D."/>
            <person name="Brumm P."/>
            <person name="Woyke T."/>
        </authorList>
    </citation>
    <scope>NUCLEOTIDE SEQUENCE [LARGE SCALE GENOMIC DNA]</scope>
    <source>
        <strain evidence="5">ATCC 484 / DSM 20113 / JCM 1341 / NBRC 15513 / NCIMB 8980 / NCTC 7547</strain>
    </source>
</reference>
<dbReference type="RefSeq" id="WP_013772700.1">
    <property type="nucleotide sequence ID" value="NC_015514.1"/>
</dbReference>
<dbReference type="eggNOG" id="COG1309">
    <property type="taxonomic scope" value="Bacteria"/>
</dbReference>
<dbReference type="HOGENOM" id="CLU_069356_17_1_11"/>
<evidence type="ECO:0000313" key="4">
    <source>
        <dbReference type="EMBL" id="AEE47677.1"/>
    </source>
</evidence>
<dbReference type="GO" id="GO:0003677">
    <property type="term" value="F:DNA binding"/>
    <property type="evidence" value="ECO:0007669"/>
    <property type="project" value="UniProtKB-UniRule"/>
</dbReference>
<dbReference type="Proteomes" id="UP000008460">
    <property type="component" value="Chromosome"/>
</dbReference>
<protein>
    <submittedName>
        <fullName evidence="4">Regulatory protein TetR</fullName>
    </submittedName>
</protein>
<gene>
    <name evidence="4" type="ordered locus">Celf_3568</name>
</gene>
<dbReference type="SUPFAM" id="SSF48498">
    <property type="entry name" value="Tetracyclin repressor-like, C-terminal domain"/>
    <property type="match status" value="1"/>
</dbReference>
<name>F4H3L1_CELFA</name>
<organism evidence="4 5">
    <name type="scientific">Cellulomonas fimi (strain ATCC 484 / DSM 20113 / JCM 1341 / CCUG 24087 / LMG 16345 / NBRC 15513 / NCIMB 8980 / NCTC 7547 / NRS-133)</name>
    <dbReference type="NCBI Taxonomy" id="590998"/>
    <lineage>
        <taxon>Bacteria</taxon>
        <taxon>Bacillati</taxon>
        <taxon>Actinomycetota</taxon>
        <taxon>Actinomycetes</taxon>
        <taxon>Micrococcales</taxon>
        <taxon>Cellulomonadaceae</taxon>
        <taxon>Cellulomonas</taxon>
    </lineage>
</organism>
<dbReference type="SUPFAM" id="SSF46689">
    <property type="entry name" value="Homeodomain-like"/>
    <property type="match status" value="1"/>
</dbReference>
<dbReference type="AlphaFoldDB" id="F4H3L1"/>
<dbReference type="Pfam" id="PF21597">
    <property type="entry name" value="TetR_C_43"/>
    <property type="match status" value="1"/>
</dbReference>
<dbReference type="InterPro" id="IPR009057">
    <property type="entry name" value="Homeodomain-like_sf"/>
</dbReference>
<dbReference type="PROSITE" id="PS50977">
    <property type="entry name" value="HTH_TETR_2"/>
    <property type="match status" value="1"/>
</dbReference>
<feature type="DNA-binding region" description="H-T-H motif" evidence="2">
    <location>
        <begin position="32"/>
        <end position="51"/>
    </location>
</feature>
<dbReference type="InterPro" id="IPR049445">
    <property type="entry name" value="TetR_SbtR-like_C"/>
</dbReference>
<dbReference type="InterPro" id="IPR036271">
    <property type="entry name" value="Tet_transcr_reg_TetR-rel_C_sf"/>
</dbReference>
<evidence type="ECO:0000259" key="3">
    <source>
        <dbReference type="PROSITE" id="PS50977"/>
    </source>
</evidence>
<dbReference type="InterPro" id="IPR001647">
    <property type="entry name" value="HTH_TetR"/>
</dbReference>
<dbReference type="Pfam" id="PF00440">
    <property type="entry name" value="TetR_N"/>
    <property type="match status" value="1"/>
</dbReference>
<feature type="domain" description="HTH tetR-type" evidence="3">
    <location>
        <begin position="10"/>
        <end position="69"/>
    </location>
</feature>
<keyword evidence="5" id="KW-1185">Reference proteome</keyword>